<name>A0A2U1TW69_9GAMM</name>
<dbReference type="InterPro" id="IPR044550">
    <property type="entry name" value="WzxE"/>
</dbReference>
<dbReference type="InterPro" id="IPR002797">
    <property type="entry name" value="Polysacc_synth"/>
</dbReference>
<evidence type="ECO:0000256" key="3">
    <source>
        <dbReference type="ARBA" id="ARBA00022692"/>
    </source>
</evidence>
<feature type="transmembrane region" description="Helical" evidence="6">
    <location>
        <begin position="389"/>
        <end position="413"/>
    </location>
</feature>
<dbReference type="EMBL" id="QDKJ01000004">
    <property type="protein sequence ID" value="PWC13673.1"/>
    <property type="molecule type" value="Genomic_DNA"/>
</dbReference>
<dbReference type="RefSeq" id="WP_109053622.1">
    <property type="nucleotide sequence ID" value="NZ_QDKJ01000004.1"/>
</dbReference>
<reference evidence="7 8" key="1">
    <citation type="submission" date="2018-04" db="EMBL/GenBank/DDBJ databases">
        <title>Brenneria corticis sp.nov.</title>
        <authorList>
            <person name="Li Y."/>
        </authorList>
    </citation>
    <scope>NUCLEOTIDE SEQUENCE [LARGE SCALE GENOMIC DNA]</scope>
    <source>
        <strain evidence="7 8">LMG 27715</strain>
    </source>
</reference>
<feature type="transmembrane region" description="Helical" evidence="6">
    <location>
        <begin position="363"/>
        <end position="383"/>
    </location>
</feature>
<evidence type="ECO:0000313" key="8">
    <source>
        <dbReference type="Proteomes" id="UP000245138"/>
    </source>
</evidence>
<feature type="transmembrane region" description="Helical" evidence="6">
    <location>
        <begin position="337"/>
        <end position="356"/>
    </location>
</feature>
<feature type="transmembrane region" description="Helical" evidence="6">
    <location>
        <begin position="218"/>
        <end position="238"/>
    </location>
</feature>
<dbReference type="Proteomes" id="UP000245138">
    <property type="component" value="Unassembled WGS sequence"/>
</dbReference>
<evidence type="ECO:0000256" key="2">
    <source>
        <dbReference type="ARBA" id="ARBA00022475"/>
    </source>
</evidence>
<protein>
    <submittedName>
        <fullName evidence="7">O-antigen flippase</fullName>
    </submittedName>
</protein>
<feature type="transmembrane region" description="Helical" evidence="6">
    <location>
        <begin position="258"/>
        <end position="279"/>
    </location>
</feature>
<dbReference type="PANTHER" id="PTHR30250">
    <property type="entry name" value="PST FAMILY PREDICTED COLANIC ACID TRANSPORTER"/>
    <property type="match status" value="1"/>
</dbReference>
<comment type="caution">
    <text evidence="7">The sequence shown here is derived from an EMBL/GenBank/DDBJ whole genome shotgun (WGS) entry which is preliminary data.</text>
</comment>
<organism evidence="7 8">
    <name type="scientific">Brenneria roseae subsp. americana</name>
    <dbReference type="NCBI Taxonomy" id="1508507"/>
    <lineage>
        <taxon>Bacteria</taxon>
        <taxon>Pseudomonadati</taxon>
        <taxon>Pseudomonadota</taxon>
        <taxon>Gammaproteobacteria</taxon>
        <taxon>Enterobacterales</taxon>
        <taxon>Pectobacteriaceae</taxon>
        <taxon>Brenneria</taxon>
    </lineage>
</organism>
<dbReference type="OrthoDB" id="9769862at2"/>
<dbReference type="GO" id="GO:0009246">
    <property type="term" value="P:enterobacterial common antigen biosynthetic process"/>
    <property type="evidence" value="ECO:0007669"/>
    <property type="project" value="InterPro"/>
</dbReference>
<keyword evidence="4 6" id="KW-1133">Transmembrane helix</keyword>
<keyword evidence="2" id="KW-1003">Cell membrane</keyword>
<dbReference type="CDD" id="cd13125">
    <property type="entry name" value="MATE_like_10"/>
    <property type="match status" value="1"/>
</dbReference>
<evidence type="ECO:0000313" key="7">
    <source>
        <dbReference type="EMBL" id="PWC13673.1"/>
    </source>
</evidence>
<dbReference type="Pfam" id="PF01943">
    <property type="entry name" value="Polysacc_synt"/>
    <property type="match status" value="1"/>
</dbReference>
<dbReference type="AlphaFoldDB" id="A0A2U1TW69"/>
<accession>A0A2U1TW69</accession>
<keyword evidence="8" id="KW-1185">Reference proteome</keyword>
<dbReference type="GO" id="GO:0005886">
    <property type="term" value="C:plasma membrane"/>
    <property type="evidence" value="ECO:0007669"/>
    <property type="project" value="UniProtKB-SubCell"/>
</dbReference>
<feature type="transmembrane region" description="Helical" evidence="6">
    <location>
        <begin position="87"/>
        <end position="110"/>
    </location>
</feature>
<feature type="transmembrane region" description="Helical" evidence="6">
    <location>
        <begin position="300"/>
        <end position="325"/>
    </location>
</feature>
<evidence type="ECO:0000256" key="1">
    <source>
        <dbReference type="ARBA" id="ARBA00004651"/>
    </source>
</evidence>
<feature type="transmembrane region" description="Helical" evidence="6">
    <location>
        <begin position="6"/>
        <end position="24"/>
    </location>
</feature>
<dbReference type="PANTHER" id="PTHR30250:SF30">
    <property type="entry name" value="LIPID III FLIPPASE"/>
    <property type="match status" value="1"/>
</dbReference>
<keyword evidence="5 6" id="KW-0472">Membrane</keyword>
<gene>
    <name evidence="7" type="ORF">B4923_06915</name>
</gene>
<dbReference type="InterPro" id="IPR050833">
    <property type="entry name" value="Poly_Biosynth_Transport"/>
</dbReference>
<evidence type="ECO:0000256" key="6">
    <source>
        <dbReference type="SAM" id="Phobius"/>
    </source>
</evidence>
<feature type="transmembrane region" description="Helical" evidence="6">
    <location>
        <begin position="149"/>
        <end position="170"/>
    </location>
</feature>
<feature type="transmembrane region" description="Helical" evidence="6">
    <location>
        <begin position="176"/>
        <end position="195"/>
    </location>
</feature>
<evidence type="ECO:0000256" key="5">
    <source>
        <dbReference type="ARBA" id="ARBA00023136"/>
    </source>
</evidence>
<proteinExistence type="predicted"/>
<keyword evidence="3 6" id="KW-0812">Transmembrane</keyword>
<evidence type="ECO:0000256" key="4">
    <source>
        <dbReference type="ARBA" id="ARBA00022989"/>
    </source>
</evidence>
<feature type="transmembrane region" description="Helical" evidence="6">
    <location>
        <begin position="116"/>
        <end position="137"/>
    </location>
</feature>
<sequence length="417" mass="47155">MNLIKTSILSFIATAIKVLAGLVINKAIAMFVGPTGLALVGQFQNFSQIAMTAAKGAINSGVTKYIAEYGNNEEEKVPILISTSAKISIICSAIVGAFTIFFSNFASLHFLHDVKYQYIFVIFGFTIILFSLNQLILSILNGLREIKSFISINIIQSLYGLVFTTILIVFLGIDGALIALVTNQSVVFLIVIWMLRKHAVIKWDNFLHRFDKVEGKKLLGFAGMALTSALTLPISQLIVRNYIVDKISWDAAGYWQAIWYISTMYLMVITTALSTYYLPRLSEIKERTELREELINGYKIILPVIIVMSLSIFLLKDFIILVLFNNDFMAMRELFKWQLTGDVIKISSWLLAFILIAKAEVKIVIFSEVIFSISFILLSFMFIKQTNSVIGVTYAYVCNYIMHFFFMLTAVFYKKLV</sequence>
<comment type="subcellular location">
    <subcellularLocation>
        <location evidence="1">Cell membrane</location>
        <topology evidence="1">Multi-pass membrane protein</topology>
    </subcellularLocation>
</comment>